<evidence type="ECO:0000313" key="8">
    <source>
        <dbReference type="EMBL" id="EMS47828.1"/>
    </source>
</evidence>
<evidence type="ECO:0000256" key="5">
    <source>
        <dbReference type="ARBA" id="ARBA00023288"/>
    </source>
</evidence>
<dbReference type="InterPro" id="IPR001107">
    <property type="entry name" value="Band_7"/>
</dbReference>
<dbReference type="PANTHER" id="PTHR23222">
    <property type="entry name" value="PROHIBITIN"/>
    <property type="match status" value="1"/>
</dbReference>
<comment type="similarity">
    <text evidence="2 6">Belongs to the prohibitin family.</text>
</comment>
<dbReference type="SMART" id="SM00244">
    <property type="entry name" value="PHB"/>
    <property type="match status" value="1"/>
</dbReference>
<keyword evidence="6" id="KW-0496">Mitochondrion</keyword>
<dbReference type="FunFam" id="3.30.479.30:FF:000001">
    <property type="entry name" value="Prohibitin 2"/>
    <property type="match status" value="1"/>
</dbReference>
<proteinExistence type="inferred from homology"/>
<comment type="subcellular location">
    <subcellularLocation>
        <location evidence="1">Mitochondrion inner membrane</location>
        <topology evidence="1">Single-pass type II membrane protein</topology>
    </subcellularLocation>
</comment>
<sequence length="333" mass="37693">MEVQIYHQNLLFPYGFEMDGYFLYSMNANRARSHSFVHMSETRRTRWAIHHLSKLNGGVSVPKDGAPKDGVACRSARAHSKKVYPEGTHIVIPWFERPIIYDVRARPNLVESTSGSRDLQMVRIGLRVLTRPMPERLPTMYRTLGENYNERVLPSIIHETLKAVVAQYNASQLITQREAVSREIRKILTERAKNFNIALDDVSITSLSFGKEFTHAIEAKQVAAQEAERAKFIVEKAEQDKKSAIIRAQCYVHMTEFSVRLNIFYVPEGEAKSAELIGNAIANNPAFVALRQIEAAREIAHTIAASNNKVFLDSGDLLLGLQSLKMLNNNNKK</sequence>
<evidence type="ECO:0000259" key="7">
    <source>
        <dbReference type="SMART" id="SM00244"/>
    </source>
</evidence>
<dbReference type="InterPro" id="IPR000163">
    <property type="entry name" value="Prohibitin"/>
</dbReference>
<evidence type="ECO:0000256" key="2">
    <source>
        <dbReference type="ARBA" id="ARBA00009658"/>
    </source>
</evidence>
<dbReference type="Gene3D" id="3.30.479.30">
    <property type="entry name" value="Band 7 domain"/>
    <property type="match status" value="1"/>
</dbReference>
<dbReference type="eggNOG" id="KOG3090">
    <property type="taxonomic scope" value="Eukaryota"/>
</dbReference>
<reference evidence="8" key="1">
    <citation type="journal article" date="2013" name="Nature">
        <title>Draft genome of the wheat A-genome progenitor Triticum urartu.</title>
        <authorList>
            <person name="Ling H.Q."/>
            <person name="Zhao S."/>
            <person name="Liu D."/>
            <person name="Wang J."/>
            <person name="Sun H."/>
            <person name="Zhang C."/>
            <person name="Fan H."/>
            <person name="Li D."/>
            <person name="Dong L."/>
            <person name="Tao Y."/>
            <person name="Gao C."/>
            <person name="Wu H."/>
            <person name="Li Y."/>
            <person name="Cui Y."/>
            <person name="Guo X."/>
            <person name="Zheng S."/>
            <person name="Wang B."/>
            <person name="Yu K."/>
            <person name="Liang Q."/>
            <person name="Yang W."/>
            <person name="Lou X."/>
            <person name="Chen J."/>
            <person name="Feng M."/>
            <person name="Jian J."/>
            <person name="Zhang X."/>
            <person name="Luo G."/>
            <person name="Jiang Y."/>
            <person name="Liu J."/>
            <person name="Wang Z."/>
            <person name="Sha Y."/>
            <person name="Zhang B."/>
            <person name="Wu H."/>
            <person name="Tang D."/>
            <person name="Shen Q."/>
            <person name="Xue P."/>
            <person name="Zou S."/>
            <person name="Wang X."/>
            <person name="Liu X."/>
            <person name="Wang F."/>
            <person name="Yang Y."/>
            <person name="An X."/>
            <person name="Dong Z."/>
            <person name="Zhang K."/>
            <person name="Zhang X."/>
            <person name="Luo M.C."/>
            <person name="Dvorak J."/>
            <person name="Tong Y."/>
            <person name="Wang J."/>
            <person name="Yang H."/>
            <person name="Li Z."/>
            <person name="Wang D."/>
            <person name="Zhang A."/>
            <person name="Wang J."/>
        </authorList>
    </citation>
    <scope>NUCLEOTIDE SEQUENCE</scope>
</reference>
<dbReference type="AlphaFoldDB" id="M7YC85"/>
<keyword evidence="5" id="KW-0449">Lipoprotein</keyword>
<evidence type="ECO:0000256" key="3">
    <source>
        <dbReference type="ARBA" id="ARBA00011786"/>
    </source>
</evidence>
<dbReference type="PRINTS" id="PR00679">
    <property type="entry name" value="PROHIBITIN"/>
</dbReference>
<keyword evidence="4" id="KW-0735">Signal-anchor</keyword>
<keyword evidence="4" id="KW-0812">Transmembrane</keyword>
<evidence type="ECO:0000256" key="4">
    <source>
        <dbReference type="ARBA" id="ARBA00022968"/>
    </source>
</evidence>
<dbReference type="STRING" id="4572.M7YC85"/>
<evidence type="ECO:0000256" key="6">
    <source>
        <dbReference type="RuleBase" id="RU366048"/>
    </source>
</evidence>
<evidence type="ECO:0000256" key="1">
    <source>
        <dbReference type="ARBA" id="ARBA00004140"/>
    </source>
</evidence>
<dbReference type="SUPFAM" id="SSF117892">
    <property type="entry name" value="Band 7/SPFH domain"/>
    <property type="match status" value="1"/>
</dbReference>
<dbReference type="CDD" id="cd03401">
    <property type="entry name" value="SPFH_prohibitin"/>
    <property type="match status" value="1"/>
</dbReference>
<dbReference type="OMA" id="NEGTHFQ"/>
<gene>
    <name evidence="8" type="ORF">TRIUR3_11415</name>
</gene>
<keyword evidence="6" id="KW-0472">Membrane</keyword>
<dbReference type="EMBL" id="KD255507">
    <property type="protein sequence ID" value="EMS47828.1"/>
    <property type="molecule type" value="Genomic_DNA"/>
</dbReference>
<keyword evidence="6" id="KW-0999">Mitochondrion inner membrane</keyword>
<dbReference type="InterPro" id="IPR036013">
    <property type="entry name" value="Band_7/SPFH_dom_sf"/>
</dbReference>
<dbReference type="Pfam" id="PF01145">
    <property type="entry name" value="Band_7"/>
    <property type="match status" value="1"/>
</dbReference>
<name>M7YC85_TRIUA</name>
<comment type="subunit">
    <text evidence="3">Component of a prohibitin multimeric complex in mitochondrial membranes.</text>
</comment>
<dbReference type="GO" id="GO:0005743">
    <property type="term" value="C:mitochondrial inner membrane"/>
    <property type="evidence" value="ECO:0007669"/>
    <property type="project" value="UniProtKB-SubCell"/>
</dbReference>
<accession>M7YC85</accession>
<protein>
    <recommendedName>
        <fullName evidence="6">Prohibitin</fullName>
    </recommendedName>
</protein>
<dbReference type="GO" id="GO:0007005">
    <property type="term" value="P:mitochondrion organization"/>
    <property type="evidence" value="ECO:0007669"/>
    <property type="project" value="TreeGrafter"/>
</dbReference>
<dbReference type="PANTHER" id="PTHR23222:SF42">
    <property type="entry name" value="PROHIBITIN"/>
    <property type="match status" value="1"/>
</dbReference>
<feature type="domain" description="Band 7" evidence="7">
    <location>
        <begin position="59"/>
        <end position="221"/>
    </location>
</feature>
<organism evidence="8">
    <name type="scientific">Triticum urartu</name>
    <name type="common">Red wild einkorn</name>
    <name type="synonym">Crithodium urartu</name>
    <dbReference type="NCBI Taxonomy" id="4572"/>
    <lineage>
        <taxon>Eukaryota</taxon>
        <taxon>Viridiplantae</taxon>
        <taxon>Streptophyta</taxon>
        <taxon>Embryophyta</taxon>
        <taxon>Tracheophyta</taxon>
        <taxon>Spermatophyta</taxon>
        <taxon>Magnoliopsida</taxon>
        <taxon>Liliopsida</taxon>
        <taxon>Poales</taxon>
        <taxon>Poaceae</taxon>
        <taxon>BOP clade</taxon>
        <taxon>Pooideae</taxon>
        <taxon>Triticodae</taxon>
        <taxon>Triticeae</taxon>
        <taxon>Triticinae</taxon>
        <taxon>Triticum</taxon>
    </lineage>
</organism>